<keyword evidence="4" id="KW-1185">Reference proteome</keyword>
<evidence type="ECO:0000256" key="1">
    <source>
        <dbReference type="SAM" id="MobiDB-lite"/>
    </source>
</evidence>
<accession>A0A5N6SWC0</accession>
<name>A0A5N6SWC0_ASPPS</name>
<dbReference type="Proteomes" id="UP000325672">
    <property type="component" value="Unassembled WGS sequence"/>
</dbReference>
<protein>
    <recommendedName>
        <fullName evidence="5">WAP domain-containing protein</fullName>
    </recommendedName>
</protein>
<organism evidence="3 4">
    <name type="scientific">Aspergillus pseudotamarii</name>
    <dbReference type="NCBI Taxonomy" id="132259"/>
    <lineage>
        <taxon>Eukaryota</taxon>
        <taxon>Fungi</taxon>
        <taxon>Dikarya</taxon>
        <taxon>Ascomycota</taxon>
        <taxon>Pezizomycotina</taxon>
        <taxon>Eurotiomycetes</taxon>
        <taxon>Eurotiomycetidae</taxon>
        <taxon>Eurotiales</taxon>
        <taxon>Aspergillaceae</taxon>
        <taxon>Aspergillus</taxon>
        <taxon>Aspergillus subgen. Circumdati</taxon>
    </lineage>
</organism>
<feature type="region of interest" description="Disordered" evidence="1">
    <location>
        <begin position="41"/>
        <end position="60"/>
    </location>
</feature>
<reference evidence="3 4" key="1">
    <citation type="submission" date="2019-04" db="EMBL/GenBank/DDBJ databases">
        <title>Friends and foes A comparative genomics study of 23 Aspergillus species from section Flavi.</title>
        <authorList>
            <consortium name="DOE Joint Genome Institute"/>
            <person name="Kjaerbolling I."/>
            <person name="Vesth T."/>
            <person name="Frisvad J.C."/>
            <person name="Nybo J.L."/>
            <person name="Theobald S."/>
            <person name="Kildgaard S."/>
            <person name="Isbrandt T."/>
            <person name="Kuo A."/>
            <person name="Sato A."/>
            <person name="Lyhne E.K."/>
            <person name="Kogle M.E."/>
            <person name="Wiebenga A."/>
            <person name="Kun R.S."/>
            <person name="Lubbers R.J."/>
            <person name="Makela M.R."/>
            <person name="Barry K."/>
            <person name="Chovatia M."/>
            <person name="Clum A."/>
            <person name="Daum C."/>
            <person name="Haridas S."/>
            <person name="He G."/>
            <person name="LaButti K."/>
            <person name="Lipzen A."/>
            <person name="Mondo S."/>
            <person name="Riley R."/>
            <person name="Salamov A."/>
            <person name="Simmons B.A."/>
            <person name="Magnuson J.K."/>
            <person name="Henrissat B."/>
            <person name="Mortensen U.H."/>
            <person name="Larsen T.O."/>
            <person name="Devries R.P."/>
            <person name="Grigoriev I.V."/>
            <person name="Machida M."/>
            <person name="Baker S.E."/>
            <person name="Andersen M.R."/>
        </authorList>
    </citation>
    <scope>NUCLEOTIDE SEQUENCE [LARGE SCALE GENOMIC DNA]</scope>
    <source>
        <strain evidence="3 4">CBS 117625</strain>
    </source>
</reference>
<sequence>MKSIQPKLLFLILWTYSLATHYEKSVYTTEVSPDADITEKRIDYNEPGRPPENTLPANAGQWLNNAQHGSHIGQTSDFENAGQFTLSKWPRGKHCLGGFDWGIGPACPALTPAMTFYTRDPQMCVPFEITEVPCDVHADQNNCLWKNGDQCCNKVDCSAH</sequence>
<proteinExistence type="predicted"/>
<dbReference type="AlphaFoldDB" id="A0A5N6SWC0"/>
<evidence type="ECO:0008006" key="5">
    <source>
        <dbReference type="Google" id="ProtNLM"/>
    </source>
</evidence>
<evidence type="ECO:0000313" key="4">
    <source>
        <dbReference type="Proteomes" id="UP000325672"/>
    </source>
</evidence>
<gene>
    <name evidence="3" type="ORF">BDV38DRAFT_281525</name>
</gene>
<dbReference type="GeneID" id="43643784"/>
<dbReference type="OrthoDB" id="4662630at2759"/>
<keyword evidence="2" id="KW-0732">Signal</keyword>
<dbReference type="RefSeq" id="XP_031915028.1">
    <property type="nucleotide sequence ID" value="XM_032059574.1"/>
</dbReference>
<evidence type="ECO:0000256" key="2">
    <source>
        <dbReference type="SAM" id="SignalP"/>
    </source>
</evidence>
<feature type="signal peptide" evidence="2">
    <location>
        <begin position="1"/>
        <end position="19"/>
    </location>
</feature>
<dbReference type="EMBL" id="ML743568">
    <property type="protein sequence ID" value="KAE8138965.1"/>
    <property type="molecule type" value="Genomic_DNA"/>
</dbReference>
<evidence type="ECO:0000313" key="3">
    <source>
        <dbReference type="EMBL" id="KAE8138965.1"/>
    </source>
</evidence>
<feature type="chain" id="PRO_5024849755" description="WAP domain-containing protein" evidence="2">
    <location>
        <begin position="20"/>
        <end position="160"/>
    </location>
</feature>